<dbReference type="Gene3D" id="3.90.1310.10">
    <property type="entry name" value="Penicillin-binding protein 2a (Domain 2)"/>
    <property type="match status" value="1"/>
</dbReference>
<accession>A0A7R6SY04</accession>
<keyword evidence="3" id="KW-1003">Cell membrane</keyword>
<dbReference type="GO" id="GO:0008360">
    <property type="term" value="P:regulation of cell shape"/>
    <property type="evidence" value="ECO:0007669"/>
    <property type="project" value="UniProtKB-KW"/>
</dbReference>
<dbReference type="PANTHER" id="PTHR30627:SF2">
    <property type="entry name" value="PEPTIDOGLYCAN D,D-TRANSPEPTIDASE MRDA"/>
    <property type="match status" value="1"/>
</dbReference>
<dbReference type="Pfam" id="PF00905">
    <property type="entry name" value="Transpeptidase"/>
    <property type="match status" value="1"/>
</dbReference>
<dbReference type="NCBIfam" id="TIGR03423">
    <property type="entry name" value="pbp2_mrdA"/>
    <property type="match status" value="1"/>
</dbReference>
<dbReference type="InterPro" id="IPR005311">
    <property type="entry name" value="PBP_dimer"/>
</dbReference>
<evidence type="ECO:0000256" key="11">
    <source>
        <dbReference type="ARBA" id="ARBA00022989"/>
    </source>
</evidence>
<sequence length="575" mass="65692">MYGEKHPLIKFRILFFYITVITVFSLLFVRYWYLQVVKGEYYYKASRENTLRVLPLIAKRGEIYAMSGEKIATYKPAFNIMLDRNRFNKKHIKKIAEFLKIDEKELRERIKKYSNIPRYISVAIKENVSIEFLSYFEARKADYPELFVDVEPLRFYPYRDLVAHVLGYIGEPTVQELKKIGEYTFIGKSGIEKEYDEILRGKNGIKRLIVDSGNRLKEEKIVTKPVDGKKLTLSLIIPLQELIKTQLRQYKGCVIVNNVNTGEIYALYSNPSFDPNVFSSRFERKKWKNLKKAKGNPLLNRAIRGRYSPGSIFKVAVALSALEKGISPKTTFFCPGYFKYKDLEFKCWFEPGHGKLNMIGGIAHSCNVYFYNLGLKVGVENIDSTCFKIELCEKTGIDIPGEKKGLLPTPEWKRMKIGQPWYPGDTINLSIGQGYLLVTPIEVARFVSMVANGGKLITPHFLVSPERKFEVKDLNINKNHILILKKAMRKVVTQGTAIKLSFLKIKVAGKTGTAQTISGGEGKENNSWFSGFAPYENPQICVTVIAEKGGHSTDIAVPVAGKVFEFYAKNRELFK</sequence>
<feature type="domain" description="Penicillin-binding protein dimerisation" evidence="16">
    <location>
        <begin position="58"/>
        <end position="219"/>
    </location>
</feature>
<comment type="subcellular location">
    <subcellularLocation>
        <location evidence="2">Cell membrane</location>
    </subcellularLocation>
    <subcellularLocation>
        <location evidence="1">Membrane</location>
        <topology evidence="1">Single-pass membrane protein</topology>
    </subcellularLocation>
</comment>
<dbReference type="Pfam" id="PF03717">
    <property type="entry name" value="PBP_dimer"/>
    <property type="match status" value="1"/>
</dbReference>
<evidence type="ECO:0000256" key="5">
    <source>
        <dbReference type="ARBA" id="ARBA00022645"/>
    </source>
</evidence>
<evidence type="ECO:0000256" key="7">
    <source>
        <dbReference type="ARBA" id="ARBA00022692"/>
    </source>
</evidence>
<evidence type="ECO:0000313" key="18">
    <source>
        <dbReference type="Proteomes" id="UP000595564"/>
    </source>
</evidence>
<keyword evidence="7 14" id="KW-0812">Transmembrane</keyword>
<keyword evidence="18" id="KW-1185">Reference proteome</keyword>
<dbReference type="GO" id="GO:0006508">
    <property type="term" value="P:proteolysis"/>
    <property type="evidence" value="ECO:0007669"/>
    <property type="project" value="UniProtKB-KW"/>
</dbReference>
<feature type="transmembrane region" description="Helical" evidence="14">
    <location>
        <begin position="12"/>
        <end position="33"/>
    </location>
</feature>
<evidence type="ECO:0000256" key="13">
    <source>
        <dbReference type="ARBA" id="ARBA00023316"/>
    </source>
</evidence>
<evidence type="ECO:0000256" key="9">
    <source>
        <dbReference type="ARBA" id="ARBA00022960"/>
    </source>
</evidence>
<keyword evidence="8" id="KW-0378">Hydrolase</keyword>
<keyword evidence="13" id="KW-0961">Cell wall biogenesis/degradation</keyword>
<dbReference type="Gene3D" id="3.40.710.10">
    <property type="entry name" value="DD-peptidase/beta-lactamase superfamily"/>
    <property type="match status" value="1"/>
</dbReference>
<dbReference type="InterPro" id="IPR050515">
    <property type="entry name" value="Beta-lactam/transpept"/>
</dbReference>
<evidence type="ECO:0000256" key="14">
    <source>
        <dbReference type="SAM" id="Phobius"/>
    </source>
</evidence>
<dbReference type="InterPro" id="IPR012338">
    <property type="entry name" value="Beta-lactam/transpept-like"/>
</dbReference>
<dbReference type="RefSeq" id="WP_201328466.1">
    <property type="nucleotide sequence ID" value="NZ_AP017470.1"/>
</dbReference>
<dbReference type="SUPFAM" id="SSF56519">
    <property type="entry name" value="Penicillin binding protein dimerisation domain"/>
    <property type="match status" value="1"/>
</dbReference>
<dbReference type="KEGG" id="thyd:TTHT_0539"/>
<dbReference type="PANTHER" id="PTHR30627">
    <property type="entry name" value="PEPTIDOGLYCAN D,D-TRANSPEPTIDASE"/>
    <property type="match status" value="1"/>
</dbReference>
<dbReference type="FunFam" id="3.40.710.10:FF:000024">
    <property type="entry name" value="Penicillin-binding protein 2"/>
    <property type="match status" value="1"/>
</dbReference>
<evidence type="ECO:0000256" key="4">
    <source>
        <dbReference type="ARBA" id="ARBA00022519"/>
    </source>
</evidence>
<protein>
    <submittedName>
        <fullName evidence="17">Penicillin-binding protein 2</fullName>
    </submittedName>
</protein>
<dbReference type="InterPro" id="IPR036138">
    <property type="entry name" value="PBP_dimer_sf"/>
</dbReference>
<gene>
    <name evidence="17" type="primary">mrdA</name>
    <name evidence="17" type="ORF">TTHT_0539</name>
</gene>
<dbReference type="SUPFAM" id="SSF56601">
    <property type="entry name" value="beta-lactamase/transpeptidase-like"/>
    <property type="match status" value="1"/>
</dbReference>
<evidence type="ECO:0000256" key="12">
    <source>
        <dbReference type="ARBA" id="ARBA00023136"/>
    </source>
</evidence>
<dbReference type="Proteomes" id="UP000595564">
    <property type="component" value="Chromosome"/>
</dbReference>
<dbReference type="EMBL" id="AP017470">
    <property type="protein sequence ID" value="BBB32125.1"/>
    <property type="molecule type" value="Genomic_DNA"/>
</dbReference>
<dbReference type="InterPro" id="IPR001460">
    <property type="entry name" value="PCN-bd_Tpept"/>
</dbReference>
<dbReference type="GO" id="GO:0071972">
    <property type="term" value="F:peptidoglycan L,D-transpeptidase activity"/>
    <property type="evidence" value="ECO:0007669"/>
    <property type="project" value="TreeGrafter"/>
</dbReference>
<keyword evidence="12 14" id="KW-0472">Membrane</keyword>
<dbReference type="GO" id="GO:0071555">
    <property type="term" value="P:cell wall organization"/>
    <property type="evidence" value="ECO:0007669"/>
    <property type="project" value="UniProtKB-KW"/>
</dbReference>
<dbReference type="AlphaFoldDB" id="A0A7R6SY04"/>
<dbReference type="InterPro" id="IPR017790">
    <property type="entry name" value="Penicillin-binding_protein_2"/>
</dbReference>
<evidence type="ECO:0000259" key="16">
    <source>
        <dbReference type="Pfam" id="PF03717"/>
    </source>
</evidence>
<reference evidence="17 18" key="1">
    <citation type="journal article" date="2012" name="Extremophiles">
        <title>Thermotomaculum hydrothermale gen. nov., sp. nov., a novel heterotrophic thermophile within the phylum Acidobacteria from a deep-sea hydrothermal vent chimney in the Southern Okinawa Trough.</title>
        <authorList>
            <person name="Izumi H."/>
            <person name="Nunoura T."/>
            <person name="Miyazaki M."/>
            <person name="Mino S."/>
            <person name="Toki T."/>
            <person name="Takai K."/>
            <person name="Sako Y."/>
            <person name="Sawabe T."/>
            <person name="Nakagawa S."/>
        </authorList>
    </citation>
    <scope>NUCLEOTIDE SEQUENCE [LARGE SCALE GENOMIC DNA]</scope>
    <source>
        <strain evidence="17 18">AC55</strain>
    </source>
</reference>
<evidence type="ECO:0000259" key="15">
    <source>
        <dbReference type="Pfam" id="PF00905"/>
    </source>
</evidence>
<dbReference type="GO" id="GO:0009252">
    <property type="term" value="P:peptidoglycan biosynthetic process"/>
    <property type="evidence" value="ECO:0007669"/>
    <property type="project" value="UniProtKB-KW"/>
</dbReference>
<keyword evidence="5" id="KW-0121">Carboxypeptidase</keyword>
<organism evidence="17 18">
    <name type="scientific">Thermotomaculum hydrothermale</name>
    <dbReference type="NCBI Taxonomy" id="981385"/>
    <lineage>
        <taxon>Bacteria</taxon>
        <taxon>Pseudomonadati</taxon>
        <taxon>Acidobacteriota</taxon>
        <taxon>Holophagae</taxon>
        <taxon>Thermotomaculales</taxon>
        <taxon>Thermotomaculaceae</taxon>
        <taxon>Thermotomaculum</taxon>
    </lineage>
</organism>
<evidence type="ECO:0000256" key="6">
    <source>
        <dbReference type="ARBA" id="ARBA00022670"/>
    </source>
</evidence>
<evidence type="ECO:0000256" key="8">
    <source>
        <dbReference type="ARBA" id="ARBA00022801"/>
    </source>
</evidence>
<keyword evidence="6" id="KW-0645">Protease</keyword>
<feature type="domain" description="Penicillin-binding protein transpeptidase" evidence="15">
    <location>
        <begin position="252"/>
        <end position="563"/>
    </location>
</feature>
<dbReference type="GO" id="GO:0009002">
    <property type="term" value="F:serine-type D-Ala-D-Ala carboxypeptidase activity"/>
    <property type="evidence" value="ECO:0007669"/>
    <property type="project" value="InterPro"/>
</dbReference>
<proteinExistence type="predicted"/>
<keyword evidence="11 14" id="KW-1133">Transmembrane helix</keyword>
<keyword evidence="4" id="KW-0997">Cell inner membrane</keyword>
<dbReference type="GO" id="GO:0005886">
    <property type="term" value="C:plasma membrane"/>
    <property type="evidence" value="ECO:0007669"/>
    <property type="project" value="UniProtKB-SubCell"/>
</dbReference>
<evidence type="ECO:0000256" key="1">
    <source>
        <dbReference type="ARBA" id="ARBA00004167"/>
    </source>
</evidence>
<evidence type="ECO:0000256" key="10">
    <source>
        <dbReference type="ARBA" id="ARBA00022984"/>
    </source>
</evidence>
<evidence type="ECO:0000256" key="3">
    <source>
        <dbReference type="ARBA" id="ARBA00022475"/>
    </source>
</evidence>
<keyword evidence="9" id="KW-0133">Cell shape</keyword>
<evidence type="ECO:0000256" key="2">
    <source>
        <dbReference type="ARBA" id="ARBA00004236"/>
    </source>
</evidence>
<evidence type="ECO:0000313" key="17">
    <source>
        <dbReference type="EMBL" id="BBB32125.1"/>
    </source>
</evidence>
<dbReference type="GO" id="GO:0008658">
    <property type="term" value="F:penicillin binding"/>
    <property type="evidence" value="ECO:0007669"/>
    <property type="project" value="InterPro"/>
</dbReference>
<keyword evidence="10" id="KW-0573">Peptidoglycan synthesis</keyword>
<name>A0A7R6SY04_9BACT</name>
<dbReference type="Gene3D" id="3.30.1390.30">
    <property type="entry name" value="Penicillin-binding protein 2a, domain 3"/>
    <property type="match status" value="1"/>
</dbReference>